<dbReference type="AlphaFoldDB" id="A0A9P9E8F4"/>
<gene>
    <name evidence="1" type="ORF">EDB81DRAFT_763049</name>
</gene>
<protein>
    <submittedName>
        <fullName evidence="1">Uncharacterized protein</fullName>
    </submittedName>
</protein>
<organism evidence="1 2">
    <name type="scientific">Dactylonectria macrodidyma</name>
    <dbReference type="NCBI Taxonomy" id="307937"/>
    <lineage>
        <taxon>Eukaryota</taxon>
        <taxon>Fungi</taxon>
        <taxon>Dikarya</taxon>
        <taxon>Ascomycota</taxon>
        <taxon>Pezizomycotina</taxon>
        <taxon>Sordariomycetes</taxon>
        <taxon>Hypocreomycetidae</taxon>
        <taxon>Hypocreales</taxon>
        <taxon>Nectriaceae</taxon>
        <taxon>Dactylonectria</taxon>
    </lineage>
</organism>
<name>A0A9P9E8F4_9HYPO</name>
<dbReference type="EMBL" id="JAGMUV010000015">
    <property type="protein sequence ID" value="KAH7133770.1"/>
    <property type="molecule type" value="Genomic_DNA"/>
</dbReference>
<proteinExistence type="predicted"/>
<reference evidence="1" key="1">
    <citation type="journal article" date="2021" name="Nat. Commun.">
        <title>Genetic determinants of endophytism in the Arabidopsis root mycobiome.</title>
        <authorList>
            <person name="Mesny F."/>
            <person name="Miyauchi S."/>
            <person name="Thiergart T."/>
            <person name="Pickel B."/>
            <person name="Atanasova L."/>
            <person name="Karlsson M."/>
            <person name="Huettel B."/>
            <person name="Barry K.W."/>
            <person name="Haridas S."/>
            <person name="Chen C."/>
            <person name="Bauer D."/>
            <person name="Andreopoulos W."/>
            <person name="Pangilinan J."/>
            <person name="LaButti K."/>
            <person name="Riley R."/>
            <person name="Lipzen A."/>
            <person name="Clum A."/>
            <person name="Drula E."/>
            <person name="Henrissat B."/>
            <person name="Kohler A."/>
            <person name="Grigoriev I.V."/>
            <person name="Martin F.M."/>
            <person name="Hacquard S."/>
        </authorList>
    </citation>
    <scope>NUCLEOTIDE SEQUENCE</scope>
    <source>
        <strain evidence="1">MPI-CAGE-AT-0147</strain>
    </source>
</reference>
<dbReference type="OrthoDB" id="5413172at2759"/>
<evidence type="ECO:0000313" key="2">
    <source>
        <dbReference type="Proteomes" id="UP000738349"/>
    </source>
</evidence>
<comment type="caution">
    <text evidence="1">The sequence shown here is derived from an EMBL/GenBank/DDBJ whole genome shotgun (WGS) entry which is preliminary data.</text>
</comment>
<keyword evidence="2" id="KW-1185">Reference proteome</keyword>
<sequence>MYPLVVIGWRRKIDIILVPKIFADDNCLYVMTAIVDFVQTLGPYRYSPQYFGAILQDLQPRPEDGYVNNAMEKELIEDEEWKRNVVCWLPLTRYVDPAIFHRPPMDMG</sequence>
<evidence type="ECO:0000313" key="1">
    <source>
        <dbReference type="EMBL" id="KAH7133770.1"/>
    </source>
</evidence>
<accession>A0A9P9E8F4</accession>
<dbReference type="Proteomes" id="UP000738349">
    <property type="component" value="Unassembled WGS sequence"/>
</dbReference>